<organism evidence="2 3">
    <name type="scientific">Splendidivirga corallicola</name>
    <dbReference type="NCBI Taxonomy" id="3051826"/>
    <lineage>
        <taxon>Bacteria</taxon>
        <taxon>Pseudomonadati</taxon>
        <taxon>Bacteroidota</taxon>
        <taxon>Cytophagia</taxon>
        <taxon>Cytophagales</taxon>
        <taxon>Splendidivirgaceae</taxon>
        <taxon>Splendidivirga</taxon>
    </lineage>
</organism>
<evidence type="ECO:0000313" key="2">
    <source>
        <dbReference type="EMBL" id="MDN5203917.1"/>
    </source>
</evidence>
<keyword evidence="1" id="KW-0472">Membrane</keyword>
<comment type="caution">
    <text evidence="2">The sequence shown here is derived from an EMBL/GenBank/DDBJ whole genome shotgun (WGS) entry which is preliminary data.</text>
</comment>
<accession>A0ABT8KT31</accession>
<dbReference type="EMBL" id="JAUJEA010000009">
    <property type="protein sequence ID" value="MDN5203917.1"/>
    <property type="molecule type" value="Genomic_DNA"/>
</dbReference>
<name>A0ABT8KT31_9BACT</name>
<keyword evidence="1" id="KW-0812">Transmembrane</keyword>
<gene>
    <name evidence="2" type="ORF">QQ008_21170</name>
</gene>
<reference evidence="2" key="1">
    <citation type="submission" date="2023-06" db="EMBL/GenBank/DDBJ databases">
        <title>Genomic of Parafulvivirga corallium.</title>
        <authorList>
            <person name="Wang G."/>
        </authorList>
    </citation>
    <scope>NUCLEOTIDE SEQUENCE</scope>
    <source>
        <strain evidence="2">BMA10</strain>
    </source>
</reference>
<keyword evidence="1" id="KW-1133">Transmembrane helix</keyword>
<protein>
    <submittedName>
        <fullName evidence="2">Uncharacterized protein</fullName>
    </submittedName>
</protein>
<dbReference type="Proteomes" id="UP001172082">
    <property type="component" value="Unassembled WGS sequence"/>
</dbReference>
<keyword evidence="3" id="KW-1185">Reference proteome</keyword>
<sequence>MDQAQNTIGQRPKKLWKTFWLSLVIILATLFLLLFWYKVRYSMSEAVAFEVNGHRFNHKLLIATQGSDFKDALVNGIVDHYRKDTVYMRVIDVSDLHNVEENLWDAIVIIHTWENWKPQQDAKAFIDRVSDLSKVVVVSTSGDGDMKIENVDGISSASEIEDVPKITNKIILKLEKILVD</sequence>
<evidence type="ECO:0000313" key="3">
    <source>
        <dbReference type="Proteomes" id="UP001172082"/>
    </source>
</evidence>
<evidence type="ECO:0000256" key="1">
    <source>
        <dbReference type="SAM" id="Phobius"/>
    </source>
</evidence>
<dbReference type="RefSeq" id="WP_346753941.1">
    <property type="nucleotide sequence ID" value="NZ_JAUJEA010000009.1"/>
</dbReference>
<feature type="transmembrane region" description="Helical" evidence="1">
    <location>
        <begin position="19"/>
        <end position="37"/>
    </location>
</feature>
<proteinExistence type="predicted"/>